<dbReference type="PANTHER" id="PTHR42978">
    <property type="entry name" value="QUORUM-QUENCHING LACTONASE YTNP-RELATED-RELATED"/>
    <property type="match status" value="1"/>
</dbReference>
<accession>A0A508X7S6</accession>
<comment type="similarity">
    <text evidence="1">Belongs to the metallo-beta-lactamase superfamily.</text>
</comment>
<keyword evidence="3 7" id="KW-0378">Hydrolase</keyword>
<sequence>MMRQHKVHRIGEVTIQKVLEQSLQNVPKSFVYPTAKPEEFEGIAARLAAVDLEDNQDDLVQSVHTWVVRTPRHLVLIDTGSGNHKQRPLNPLFHEQNIPFLERLRDEAGVDPADVDYVFNTHLHVDHSGWNTVIDNNRWVPTFPNARYVFPRREAEYYGSPASHNEVNVPSRGVFEDSVLPVIEAGLVDFIEPDGGHYLDIFRFIPTCGHSIGHMSIQLTWGNETAIFGGDVLHHPIQVLRPHLNTVFCEFPGDAAASRERILRQLADDHALYCATHFAGSSAGYVARTDHGYTWSYA</sequence>
<dbReference type="EMBL" id="CABFNB010000164">
    <property type="protein sequence ID" value="VTZ65926.1"/>
    <property type="molecule type" value="Genomic_DNA"/>
</dbReference>
<dbReference type="SUPFAM" id="SSF56281">
    <property type="entry name" value="Metallo-hydrolase/oxidoreductase"/>
    <property type="match status" value="1"/>
</dbReference>
<evidence type="ECO:0000313" key="6">
    <source>
        <dbReference type="EMBL" id="PLT91003.1"/>
    </source>
</evidence>
<evidence type="ECO:0000313" key="7">
    <source>
        <dbReference type="EMBL" id="VTZ65926.1"/>
    </source>
</evidence>
<keyword evidence="8" id="KW-1185">Reference proteome</keyword>
<protein>
    <submittedName>
        <fullName evidence="7">MBL fold metallo-hydrolase</fullName>
    </submittedName>
</protein>
<dbReference type="InterPro" id="IPR001279">
    <property type="entry name" value="Metallo-B-lactamas"/>
</dbReference>
<dbReference type="Gene3D" id="3.60.15.10">
    <property type="entry name" value="Ribonuclease Z/Hydroxyacylglutathione hydrolase-like"/>
    <property type="match status" value="1"/>
</dbReference>
<keyword evidence="2" id="KW-0479">Metal-binding</keyword>
<dbReference type="SMART" id="SM00849">
    <property type="entry name" value="Lactamase_B"/>
    <property type="match status" value="1"/>
</dbReference>
<dbReference type="GO" id="GO:0016787">
    <property type="term" value="F:hydrolase activity"/>
    <property type="evidence" value="ECO:0007669"/>
    <property type="project" value="UniProtKB-KW"/>
</dbReference>
<dbReference type="InterPro" id="IPR036866">
    <property type="entry name" value="RibonucZ/Hydroxyglut_hydro"/>
</dbReference>
<dbReference type="InterPro" id="IPR051013">
    <property type="entry name" value="MBL_superfamily_lactonases"/>
</dbReference>
<dbReference type="EMBL" id="NBUC01000192">
    <property type="protein sequence ID" value="PLT91003.1"/>
    <property type="molecule type" value="Genomic_DNA"/>
</dbReference>
<evidence type="ECO:0000256" key="1">
    <source>
        <dbReference type="ARBA" id="ARBA00007749"/>
    </source>
</evidence>
<dbReference type="PANTHER" id="PTHR42978:SF6">
    <property type="entry name" value="QUORUM-QUENCHING LACTONASE YTNP-RELATED"/>
    <property type="match status" value="1"/>
</dbReference>
<dbReference type="AlphaFoldDB" id="A0A508X7S6"/>
<evidence type="ECO:0000259" key="5">
    <source>
        <dbReference type="SMART" id="SM00849"/>
    </source>
</evidence>
<evidence type="ECO:0000256" key="2">
    <source>
        <dbReference type="ARBA" id="ARBA00022723"/>
    </source>
</evidence>
<feature type="domain" description="Metallo-beta-lactamase" evidence="5">
    <location>
        <begin position="62"/>
        <end position="277"/>
    </location>
</feature>
<reference evidence="6 8" key="2">
    <citation type="journal article" date="2018" name="FEMS Microbiol. Ecol.">
        <title>Co-invading symbiotic mutualists of Medicago polymorpha retain high ancestral diversity and contain diverse accessory genomes.</title>
        <authorList>
            <person name="Porter S.S."/>
            <person name="Faber-Hammond J.J."/>
            <person name="Friesen M.L."/>
        </authorList>
    </citation>
    <scope>NUCLEOTIDE SEQUENCE [LARGE SCALE GENOMIC DNA]</scope>
    <source>
        <strain evidence="6 8">Str16</strain>
    </source>
</reference>
<evidence type="ECO:0000256" key="3">
    <source>
        <dbReference type="ARBA" id="ARBA00022801"/>
    </source>
</evidence>
<keyword evidence="4" id="KW-0862">Zinc</keyword>
<reference evidence="7" key="3">
    <citation type="submission" date="2019-06" db="EMBL/GenBank/DDBJ databases">
        <authorList>
            <person name="Le Quere A."/>
            <person name="Colella S."/>
        </authorList>
    </citation>
    <scope>NUCLEOTIDE SEQUENCE</scope>
    <source>
        <strain evidence="7">EmedicaeMD41</strain>
    </source>
</reference>
<gene>
    <name evidence="6" type="ORF">BMJ33_35920</name>
    <name evidence="7" type="ORF">EMEDMD4_920007</name>
</gene>
<dbReference type="Proteomes" id="UP000507954">
    <property type="component" value="Unassembled WGS sequence"/>
</dbReference>
<dbReference type="Proteomes" id="UP001190825">
    <property type="component" value="Unassembled WGS sequence"/>
</dbReference>
<name>A0A508X7S6_9HYPH</name>
<dbReference type="Pfam" id="PF00753">
    <property type="entry name" value="Lactamase_B"/>
    <property type="match status" value="1"/>
</dbReference>
<dbReference type="GO" id="GO:0046872">
    <property type="term" value="F:metal ion binding"/>
    <property type="evidence" value="ECO:0007669"/>
    <property type="project" value="UniProtKB-KW"/>
</dbReference>
<dbReference type="CDD" id="cd16277">
    <property type="entry name" value="metallo-hydrolase-like_MBL-fold"/>
    <property type="match status" value="1"/>
</dbReference>
<evidence type="ECO:0000313" key="8">
    <source>
        <dbReference type="Proteomes" id="UP001190825"/>
    </source>
</evidence>
<evidence type="ECO:0000256" key="4">
    <source>
        <dbReference type="ARBA" id="ARBA00022833"/>
    </source>
</evidence>
<reference evidence="6" key="1">
    <citation type="submission" date="2017-04" db="EMBL/GenBank/DDBJ databases">
        <authorList>
            <person name="Porter S."/>
            <person name="Friesen M.L."/>
            <person name="Faber-Hammond J."/>
        </authorList>
    </citation>
    <scope>NUCLEOTIDE SEQUENCE</scope>
    <source>
        <strain evidence="6">Str16</strain>
    </source>
</reference>
<organism evidence="7">
    <name type="scientific">Sinorhizobium medicae</name>
    <dbReference type="NCBI Taxonomy" id="110321"/>
    <lineage>
        <taxon>Bacteria</taxon>
        <taxon>Pseudomonadati</taxon>
        <taxon>Pseudomonadota</taxon>
        <taxon>Alphaproteobacteria</taxon>
        <taxon>Hyphomicrobiales</taxon>
        <taxon>Rhizobiaceae</taxon>
        <taxon>Sinorhizobium/Ensifer group</taxon>
        <taxon>Sinorhizobium</taxon>
    </lineage>
</organism>
<proteinExistence type="inferred from homology"/>